<evidence type="ECO:0000259" key="7">
    <source>
        <dbReference type="PROSITE" id="PS50109"/>
    </source>
</evidence>
<dbReference type="SMART" id="SM00086">
    <property type="entry name" value="PAC"/>
    <property type="match status" value="2"/>
</dbReference>
<feature type="transmembrane region" description="Helical" evidence="6">
    <location>
        <begin position="21"/>
        <end position="47"/>
    </location>
</feature>
<dbReference type="PRINTS" id="PR00344">
    <property type="entry name" value="BCTRLSENSOR"/>
</dbReference>
<gene>
    <name evidence="10" type="ORF">AX660_17965</name>
</gene>
<dbReference type="InterPro" id="IPR035965">
    <property type="entry name" value="PAS-like_dom_sf"/>
</dbReference>
<dbReference type="SUPFAM" id="SSF55785">
    <property type="entry name" value="PYP-like sensor domain (PAS domain)"/>
    <property type="match status" value="2"/>
</dbReference>
<dbReference type="PROSITE" id="PS50112">
    <property type="entry name" value="PAS"/>
    <property type="match status" value="1"/>
</dbReference>
<dbReference type="AlphaFoldDB" id="A0A135ZZ58"/>
<dbReference type="InterPro" id="IPR001610">
    <property type="entry name" value="PAC"/>
</dbReference>
<comment type="caution">
    <text evidence="10">The sequence shown here is derived from an EMBL/GenBank/DDBJ whole genome shotgun (WGS) entry which is preliminary data.</text>
</comment>
<dbReference type="PROSITE" id="PS50109">
    <property type="entry name" value="HIS_KIN"/>
    <property type="match status" value="1"/>
</dbReference>
<dbReference type="PROSITE" id="PS50113">
    <property type="entry name" value="PAC"/>
    <property type="match status" value="2"/>
</dbReference>
<accession>A0A135ZZ58</accession>
<evidence type="ECO:0000259" key="9">
    <source>
        <dbReference type="PROSITE" id="PS50113"/>
    </source>
</evidence>
<dbReference type="InterPro" id="IPR013655">
    <property type="entry name" value="PAS_fold_3"/>
</dbReference>
<feature type="domain" description="PAC" evidence="9">
    <location>
        <begin position="579"/>
        <end position="629"/>
    </location>
</feature>
<dbReference type="SMART" id="SM00387">
    <property type="entry name" value="HATPase_c"/>
    <property type="match status" value="1"/>
</dbReference>
<dbReference type="Gene3D" id="3.30.450.20">
    <property type="entry name" value="PAS domain"/>
    <property type="match status" value="2"/>
</dbReference>
<dbReference type="GO" id="GO:0006355">
    <property type="term" value="P:regulation of DNA-templated transcription"/>
    <property type="evidence" value="ECO:0007669"/>
    <property type="project" value="InterPro"/>
</dbReference>
<keyword evidence="6" id="KW-0812">Transmembrane</keyword>
<feature type="domain" description="PAS" evidence="8">
    <location>
        <begin position="502"/>
        <end position="571"/>
    </location>
</feature>
<dbReference type="Gene3D" id="1.10.287.130">
    <property type="match status" value="1"/>
</dbReference>
<dbReference type="NCBIfam" id="TIGR00229">
    <property type="entry name" value="sensory_box"/>
    <property type="match status" value="1"/>
</dbReference>
<evidence type="ECO:0000256" key="1">
    <source>
        <dbReference type="ARBA" id="ARBA00000085"/>
    </source>
</evidence>
<dbReference type="InterPro" id="IPR004358">
    <property type="entry name" value="Sig_transdc_His_kin-like_C"/>
</dbReference>
<dbReference type="Pfam" id="PF02518">
    <property type="entry name" value="HATPase_c"/>
    <property type="match status" value="1"/>
</dbReference>
<evidence type="ECO:0000313" key="11">
    <source>
        <dbReference type="Proteomes" id="UP000070299"/>
    </source>
</evidence>
<proteinExistence type="predicted"/>
<keyword evidence="6" id="KW-1133">Transmembrane helix</keyword>
<feature type="transmembrane region" description="Helical" evidence="6">
    <location>
        <begin position="160"/>
        <end position="183"/>
    </location>
</feature>
<reference evidence="11" key="1">
    <citation type="submission" date="2016-02" db="EMBL/GenBank/DDBJ databases">
        <authorList>
            <person name="Schultz-Johansen M."/>
            <person name="Glaring M.A."/>
            <person name="Bech P.K."/>
            <person name="Stougaard P."/>
        </authorList>
    </citation>
    <scope>NUCLEOTIDE SEQUENCE [LARGE SCALE GENOMIC DNA]</scope>
    <source>
        <strain evidence="11">S66</strain>
    </source>
</reference>
<dbReference type="PANTHER" id="PTHR43304">
    <property type="entry name" value="PHYTOCHROME-LIKE PROTEIN CPH1"/>
    <property type="match status" value="1"/>
</dbReference>
<sequence length="980" mass="109360">MNLKNNSLMCIKYMNTLITKNFLPPILTALGICVALVGLVVMAGWLVGSSLLVQIQPEFATMKFNTALCFLLTGLSISAIKYHKAIFIRCCGITISILAILSLIQWIFDINLLIDNLLIQDKFEDPTAPPGRMSFATSLCFLLSGIALTLLTFRHISSYFIEIVSAFGSIILALGMIGLFDYALSLYTDYGWQQFTVMAIHTTSCFLLVGIALVLIALFDGSHSRVSFSAGIIPAVSVLVILCLSLSIALENNNTKHVKTVLKAQLNNQVEQTKSDINFITNALARGIKRWEMQLGQISQYEWQADAQLYVETLPHLISLSLLDDSFRPLWQATKDSSLSITELEDIVIRIPTDTNKTPQAFGITTPQSNNIVVLILPFSAEGKAKHDLLAVIDFSTFFKELTQTDVDESTWLNIKAGPDILFSTLTPLSAAQDAYSATQQAVIQGLEFEFEKGFSLESNVSGLGILSSTVFITGCLFIGVMFLAIYTSQKSRRLTNIINSEKERFRLVLEAAPGAMLLVDTQGNIEFSNTKVELLFGYEPKSLLGENVDILVPSAHRGHHAQLRHSYTQNPQFRSMAKNRELHGVHKNGQLIPVEIELCPIHTDQGLKILASIFDLSERTKQLVALKNSKEELDRAGRIAKIGAWEFNLNSKVVHWSTQTYKIHEVPESEPLTFEFATNFFSKSDLEVLNQAIEDAILKGTEWDLELPLTTLSGNLIWVRTQGQVEYENGQAVRLVGAIQDITEKHLVTLELERRNLELNNFAYVASHDLKSPLRGIDQLATWLTDDLRDSIDHQTKEHLRLIRSRINRMENLLDDLLAYARAGRKDAMTECVNVAELVQQTFKFCNVNDAFTLDLRGDTGDYLLVKTPLETVLRNLINNAIKHHDQTHGQITIEIKADVKHLEITVADDGPGIALEHRDKAFAMFQTLQPRDKVEGSGMGLAIVKKVVESFGGSIELSQNQPRGALFRFSFPARYNPK</sequence>
<dbReference type="Proteomes" id="UP000070299">
    <property type="component" value="Unassembled WGS sequence"/>
</dbReference>
<dbReference type="InterPro" id="IPR005467">
    <property type="entry name" value="His_kinase_dom"/>
</dbReference>
<feature type="transmembrane region" description="Helical" evidence="6">
    <location>
        <begin position="86"/>
        <end position="108"/>
    </location>
</feature>
<feature type="transmembrane region" description="Helical" evidence="6">
    <location>
        <begin position="133"/>
        <end position="153"/>
    </location>
</feature>
<dbReference type="InterPro" id="IPR000014">
    <property type="entry name" value="PAS"/>
</dbReference>
<dbReference type="Pfam" id="PF00512">
    <property type="entry name" value="HisKA"/>
    <property type="match status" value="1"/>
</dbReference>
<keyword evidence="6" id="KW-0472">Membrane</keyword>
<name>A0A135ZZ58_9ALTE</name>
<dbReference type="Gene3D" id="3.30.565.10">
    <property type="entry name" value="Histidine kinase-like ATPase, C-terminal domain"/>
    <property type="match status" value="1"/>
</dbReference>
<evidence type="ECO:0000256" key="6">
    <source>
        <dbReference type="SAM" id="Phobius"/>
    </source>
</evidence>
<dbReference type="SUPFAM" id="SSF47384">
    <property type="entry name" value="Homodimeric domain of signal transducing histidine kinase"/>
    <property type="match status" value="1"/>
</dbReference>
<keyword evidence="3" id="KW-0597">Phosphoprotein</keyword>
<dbReference type="GO" id="GO:0000155">
    <property type="term" value="F:phosphorelay sensor kinase activity"/>
    <property type="evidence" value="ECO:0007669"/>
    <property type="project" value="InterPro"/>
</dbReference>
<dbReference type="InterPro" id="IPR000700">
    <property type="entry name" value="PAS-assoc_C"/>
</dbReference>
<dbReference type="Gene3D" id="2.10.70.100">
    <property type="match status" value="1"/>
</dbReference>
<feature type="domain" description="Histidine kinase" evidence="7">
    <location>
        <begin position="766"/>
        <end position="977"/>
    </location>
</feature>
<dbReference type="PANTHER" id="PTHR43304:SF1">
    <property type="entry name" value="PAC DOMAIN-CONTAINING PROTEIN"/>
    <property type="match status" value="1"/>
</dbReference>
<comment type="catalytic activity">
    <reaction evidence="1">
        <text>ATP + protein L-histidine = ADP + protein N-phospho-L-histidine.</text>
        <dbReference type="EC" id="2.7.13.3"/>
    </reaction>
</comment>
<feature type="transmembrane region" description="Helical" evidence="6">
    <location>
        <begin position="226"/>
        <end position="250"/>
    </location>
</feature>
<dbReference type="InterPro" id="IPR052162">
    <property type="entry name" value="Sensor_kinase/Photoreceptor"/>
</dbReference>
<protein>
    <recommendedName>
        <fullName evidence="2">histidine kinase</fullName>
        <ecNumber evidence="2">2.7.13.3</ecNumber>
    </recommendedName>
</protein>
<dbReference type="SMART" id="SM00091">
    <property type="entry name" value="PAS"/>
    <property type="match status" value="2"/>
</dbReference>
<organism evidence="10 11">
    <name type="scientific">Paraglaciecola hydrolytica</name>
    <dbReference type="NCBI Taxonomy" id="1799789"/>
    <lineage>
        <taxon>Bacteria</taxon>
        <taxon>Pseudomonadati</taxon>
        <taxon>Pseudomonadota</taxon>
        <taxon>Gammaproteobacteria</taxon>
        <taxon>Alteromonadales</taxon>
        <taxon>Alteromonadaceae</taxon>
        <taxon>Paraglaciecola</taxon>
    </lineage>
</organism>
<keyword evidence="4" id="KW-0808">Transferase</keyword>
<evidence type="ECO:0000256" key="4">
    <source>
        <dbReference type="ARBA" id="ARBA00022679"/>
    </source>
</evidence>
<keyword evidence="5" id="KW-0418">Kinase</keyword>
<dbReference type="Pfam" id="PF00989">
    <property type="entry name" value="PAS"/>
    <property type="match status" value="1"/>
</dbReference>
<dbReference type="InterPro" id="IPR036890">
    <property type="entry name" value="HATPase_C_sf"/>
</dbReference>
<feature type="transmembrane region" description="Helical" evidence="6">
    <location>
        <begin position="195"/>
        <end position="219"/>
    </location>
</feature>
<feature type="transmembrane region" description="Helical" evidence="6">
    <location>
        <begin position="59"/>
        <end position="79"/>
    </location>
</feature>
<evidence type="ECO:0000259" key="8">
    <source>
        <dbReference type="PROSITE" id="PS50112"/>
    </source>
</evidence>
<dbReference type="Pfam" id="PF08447">
    <property type="entry name" value="PAS_3"/>
    <property type="match status" value="1"/>
</dbReference>
<dbReference type="EMBL" id="LSNE01000007">
    <property type="protein sequence ID" value="KXI28263.1"/>
    <property type="molecule type" value="Genomic_DNA"/>
</dbReference>
<dbReference type="SUPFAM" id="SSF55874">
    <property type="entry name" value="ATPase domain of HSP90 chaperone/DNA topoisomerase II/histidine kinase"/>
    <property type="match status" value="1"/>
</dbReference>
<feature type="transmembrane region" description="Helical" evidence="6">
    <location>
        <begin position="464"/>
        <end position="487"/>
    </location>
</feature>
<dbReference type="STRING" id="1799789.AX660_17965"/>
<dbReference type="InterPro" id="IPR036097">
    <property type="entry name" value="HisK_dim/P_sf"/>
</dbReference>
<dbReference type="InterPro" id="IPR013767">
    <property type="entry name" value="PAS_fold"/>
</dbReference>
<evidence type="ECO:0000256" key="5">
    <source>
        <dbReference type="ARBA" id="ARBA00022777"/>
    </source>
</evidence>
<evidence type="ECO:0000256" key="2">
    <source>
        <dbReference type="ARBA" id="ARBA00012438"/>
    </source>
</evidence>
<feature type="domain" description="PAC" evidence="9">
    <location>
        <begin position="704"/>
        <end position="755"/>
    </location>
</feature>
<dbReference type="InterPro" id="IPR003661">
    <property type="entry name" value="HisK_dim/P_dom"/>
</dbReference>
<dbReference type="SMART" id="SM00388">
    <property type="entry name" value="HisKA"/>
    <property type="match status" value="1"/>
</dbReference>
<dbReference type="InterPro" id="IPR003594">
    <property type="entry name" value="HATPase_dom"/>
</dbReference>
<dbReference type="CDD" id="cd00082">
    <property type="entry name" value="HisKA"/>
    <property type="match status" value="1"/>
</dbReference>
<keyword evidence="11" id="KW-1185">Reference proteome</keyword>
<dbReference type="EC" id="2.7.13.3" evidence="2"/>
<dbReference type="CDD" id="cd00075">
    <property type="entry name" value="HATPase"/>
    <property type="match status" value="1"/>
</dbReference>
<evidence type="ECO:0000313" key="10">
    <source>
        <dbReference type="EMBL" id="KXI28263.1"/>
    </source>
</evidence>
<evidence type="ECO:0000256" key="3">
    <source>
        <dbReference type="ARBA" id="ARBA00022553"/>
    </source>
</evidence>
<dbReference type="CDD" id="cd00130">
    <property type="entry name" value="PAS"/>
    <property type="match status" value="1"/>
</dbReference>